<sequence>METMRRAISPVEFRVQNILSPAVSKLAADIAMTKAFKLPESTMQAIAKATRLADAQRAISQHSIKAFLGAQANLQKPLAAIDSDIFKSTVLAQPHLNAITAELTKNVDFGLSSSFAKIAQQFAANQATWLKNIGPTLEAIQRSFYPSNLRGIEGLRFEEVEQVVMVDGIALYGVPRPSIAEALIRANGASKRREILGRRCKAISADCRAAVGGCRSEAVTSYVSIAIAALDALDEGHTAAAQALTGSLVDSIVNTYFGKARYLYTPNGRTTTNAAYDEFTAHEYIAFAPVWQAWQQFYPDKGDPVPTTFSRNGTAHSVSTKQFTRGNAVQGLMMVCALLVFLDERAVALRL</sequence>
<organism evidence="1 2">
    <name type="scientific">Mycolicibacterium elephantis DSM 44368</name>
    <dbReference type="NCBI Taxonomy" id="1335622"/>
    <lineage>
        <taxon>Bacteria</taxon>
        <taxon>Bacillati</taxon>
        <taxon>Actinomycetota</taxon>
        <taxon>Actinomycetes</taxon>
        <taxon>Mycobacteriales</taxon>
        <taxon>Mycobacteriaceae</taxon>
        <taxon>Mycolicibacterium</taxon>
    </lineage>
</organism>
<comment type="caution">
    <text evidence="1">The sequence shown here is derived from an EMBL/GenBank/DDBJ whole genome shotgun (WGS) entry which is preliminary data.</text>
</comment>
<protein>
    <submittedName>
        <fullName evidence="1">Uncharacterized protein</fullName>
    </submittedName>
</protein>
<dbReference type="EMBL" id="ATDN01000027">
    <property type="protein sequence ID" value="RWA18095.1"/>
    <property type="molecule type" value="Genomic_DNA"/>
</dbReference>
<evidence type="ECO:0000313" key="1">
    <source>
        <dbReference type="EMBL" id="RWA18095.1"/>
    </source>
</evidence>
<evidence type="ECO:0000313" key="2">
    <source>
        <dbReference type="Proteomes" id="UP000287177"/>
    </source>
</evidence>
<keyword evidence="2" id="KW-1185">Reference proteome</keyword>
<accession>A0A439DQR2</accession>
<name>A0A439DQR2_9MYCO</name>
<gene>
    <name evidence="1" type="ORF">MELE44368_24180</name>
</gene>
<dbReference type="AlphaFoldDB" id="A0A439DQR2"/>
<proteinExistence type="predicted"/>
<dbReference type="Proteomes" id="UP000287177">
    <property type="component" value="Unassembled WGS sequence"/>
</dbReference>
<reference evidence="1 2" key="1">
    <citation type="submission" date="2013-06" db="EMBL/GenBank/DDBJ databases">
        <title>The draft sequence of the Mycobacterium elephantis genome.</title>
        <authorList>
            <person name="Pettersson F.B."/>
            <person name="Das S."/>
            <person name="Dasgupta S."/>
            <person name="Bhattacharya A."/>
            <person name="Kirsebom L.A."/>
        </authorList>
    </citation>
    <scope>NUCLEOTIDE SEQUENCE [LARGE SCALE GENOMIC DNA]</scope>
    <source>
        <strain evidence="1 2">DSM 44368</strain>
    </source>
</reference>